<keyword evidence="1 6" id="KW-0378">Hydrolase</keyword>
<dbReference type="OMA" id="FSFWSEE"/>
<reference evidence="8" key="1">
    <citation type="journal article" date="2011" name="Genome Res.">
        <title>Phylogeny-wide analysis of social amoeba genomes highlights ancient origins for complex intercellular communication.</title>
        <authorList>
            <person name="Heidel A.J."/>
            <person name="Lawal H.M."/>
            <person name="Felder M."/>
            <person name="Schilde C."/>
            <person name="Helps N.R."/>
            <person name="Tunggal B."/>
            <person name="Rivero F."/>
            <person name="John U."/>
            <person name="Schleicher M."/>
            <person name="Eichinger L."/>
            <person name="Platzer M."/>
            <person name="Noegel A.A."/>
            <person name="Schaap P."/>
            <person name="Gloeckner G."/>
        </authorList>
    </citation>
    <scope>NUCLEOTIDE SEQUENCE [LARGE SCALE GENOMIC DNA]</scope>
    <source>
        <strain evidence="8">SH3</strain>
    </source>
</reference>
<accession>F4QFM5</accession>
<evidence type="ECO:0000313" key="8">
    <source>
        <dbReference type="Proteomes" id="UP000007797"/>
    </source>
</evidence>
<evidence type="ECO:0000256" key="2">
    <source>
        <dbReference type="ARBA" id="ARBA00035119"/>
    </source>
</evidence>
<dbReference type="EC" id="3.2.2.-" evidence="6"/>
<comment type="function">
    <text evidence="6">Catalyzes the hydrolysis of queuosine 5'-phosphate, releasing the nucleobase queuine (q). Is required for salvage of queuine from exogenous queuosine (Q) that is imported and then converted to queuosine 5'-phosphate intracellularly.</text>
</comment>
<evidence type="ECO:0000256" key="6">
    <source>
        <dbReference type="RuleBase" id="RU365002"/>
    </source>
</evidence>
<protein>
    <recommendedName>
        <fullName evidence="3 6">Queuosine 5'-phosphate N-glycosylase/hydrolase</fullName>
        <ecNumber evidence="6">3.2.2.-</ecNumber>
    </recommendedName>
    <alternativeName>
        <fullName evidence="4 6">Queuosine-nucleotide N-glycosylase/hydrolase</fullName>
    </alternativeName>
</protein>
<dbReference type="PANTHER" id="PTHR21314:SF0">
    <property type="entry name" value="QUEUOSINE 5'-PHOSPHATE N-GLYCOSYLASE_HYDROLASE"/>
    <property type="match status" value="1"/>
</dbReference>
<comment type="similarity">
    <text evidence="2 6">Belongs to the QNG1 protein family.</text>
</comment>
<dbReference type="InterPro" id="IPR019438">
    <property type="entry name" value="Q_salvage"/>
</dbReference>
<dbReference type="GO" id="GO:0016787">
    <property type="term" value="F:hydrolase activity"/>
    <property type="evidence" value="ECO:0007669"/>
    <property type="project" value="UniProtKB-KW"/>
</dbReference>
<evidence type="ECO:0000256" key="1">
    <source>
        <dbReference type="ARBA" id="ARBA00022801"/>
    </source>
</evidence>
<gene>
    <name evidence="7" type="ORF">DFA_11239</name>
</gene>
<dbReference type="Pfam" id="PF10343">
    <property type="entry name" value="Q_salvage"/>
    <property type="match status" value="1"/>
</dbReference>
<dbReference type="Proteomes" id="UP000007797">
    <property type="component" value="Unassembled WGS sequence"/>
</dbReference>
<sequence>MDVLELIRSSTKYVSDQSKHVTINEDALAKECDLFLEENKKKKHKEIWADNEFHYCDVDRTQKDANHETYYSESTAQYIIVMDALNHCFWPDESLEYHHLARGLKQAIEKDAHVFDAARLSQVTPATLHQWFGRELPNIEERCRLLREVGDALTQHFGGSIKELILSANHNASSLVDIVSRYFWGFRDTSIYKGRQIFLYKRAQIFVGDLWGAYEGKGLGKFKDIDRLTMFADYRVPQILRHMNVLQYSEELSALVDSKKEVAVGSEMELEIRAVTVQAVERMRDIFNKNHCSLLALEVDWMLWGRGEAMLDTLPPHHRTFTIFY</sequence>
<evidence type="ECO:0000256" key="3">
    <source>
        <dbReference type="ARBA" id="ARBA00035306"/>
    </source>
</evidence>
<evidence type="ECO:0000313" key="7">
    <source>
        <dbReference type="EMBL" id="EGG13478.1"/>
    </source>
</evidence>
<dbReference type="AlphaFoldDB" id="F4QFM5"/>
<dbReference type="GO" id="GO:0006400">
    <property type="term" value="P:tRNA modification"/>
    <property type="evidence" value="ECO:0007669"/>
    <property type="project" value="TreeGrafter"/>
</dbReference>
<dbReference type="KEGG" id="dfa:DFA_11239"/>
<evidence type="ECO:0000256" key="4">
    <source>
        <dbReference type="ARBA" id="ARBA00035393"/>
    </source>
</evidence>
<dbReference type="PANTHER" id="PTHR21314">
    <property type="entry name" value="QUEUOSINE 5'-PHOSPHATE N-GLYCOSYLASE_HYDROLASE-RELATED"/>
    <property type="match status" value="1"/>
</dbReference>
<name>F4QFM5_CACFS</name>
<keyword evidence="8" id="KW-1185">Reference proteome</keyword>
<dbReference type="OrthoDB" id="416777at2759"/>
<dbReference type="RefSeq" id="XP_004350182.1">
    <property type="nucleotide sequence ID" value="XM_004350132.1"/>
</dbReference>
<proteinExistence type="inferred from homology"/>
<evidence type="ECO:0000256" key="5">
    <source>
        <dbReference type="ARBA" id="ARBA00048204"/>
    </source>
</evidence>
<comment type="catalytic activity">
    <reaction evidence="5 6">
        <text>queuosine 5'-phosphate + H2O = queuine + D-ribose 5-phosphate</text>
        <dbReference type="Rhea" id="RHEA:75387"/>
        <dbReference type="ChEBI" id="CHEBI:15377"/>
        <dbReference type="ChEBI" id="CHEBI:17433"/>
        <dbReference type="ChEBI" id="CHEBI:78346"/>
        <dbReference type="ChEBI" id="CHEBI:194371"/>
    </reaction>
    <physiologicalReaction direction="left-to-right" evidence="5 6">
        <dbReference type="Rhea" id="RHEA:75388"/>
    </physiologicalReaction>
</comment>
<dbReference type="EMBL" id="GL883029">
    <property type="protein sequence ID" value="EGG13478.1"/>
    <property type="molecule type" value="Genomic_DNA"/>
</dbReference>
<organism evidence="7 8">
    <name type="scientific">Cavenderia fasciculata</name>
    <name type="common">Slime mold</name>
    <name type="synonym">Dictyostelium fasciculatum</name>
    <dbReference type="NCBI Taxonomy" id="261658"/>
    <lineage>
        <taxon>Eukaryota</taxon>
        <taxon>Amoebozoa</taxon>
        <taxon>Evosea</taxon>
        <taxon>Eumycetozoa</taxon>
        <taxon>Dictyostelia</taxon>
        <taxon>Acytosteliales</taxon>
        <taxon>Cavenderiaceae</taxon>
        <taxon>Cavenderia</taxon>
    </lineage>
</organism>
<dbReference type="GeneID" id="14865895"/>